<protein>
    <submittedName>
        <fullName evidence="1">Uncharacterized protein</fullName>
    </submittedName>
</protein>
<dbReference type="EMBL" id="JAPQFJ010000022">
    <property type="protein sequence ID" value="MCY6960200.1"/>
    <property type="molecule type" value="Genomic_DNA"/>
</dbReference>
<dbReference type="RefSeq" id="WP_268062637.1">
    <property type="nucleotide sequence ID" value="NZ_JAPQFJ010000022.1"/>
</dbReference>
<keyword evidence="2" id="KW-1185">Reference proteome</keyword>
<evidence type="ECO:0000313" key="1">
    <source>
        <dbReference type="EMBL" id="MCY6960200.1"/>
    </source>
</evidence>
<proteinExistence type="predicted"/>
<sequence>MDNKIIYVDFKKASKKSKRYLKGNNTKYSNYKSSYLIRVFDKIKSLFSYCHNNRCKSRERISYKHWL</sequence>
<dbReference type="Proteomes" id="UP001144612">
    <property type="component" value="Unassembled WGS sequence"/>
</dbReference>
<accession>A0ABT4DD29</accession>
<gene>
    <name evidence="1" type="ORF">OW729_16405</name>
</gene>
<organism evidence="1 2">
    <name type="scientific">Clostridium brassicae</name>
    <dbReference type="NCBI Taxonomy" id="2999072"/>
    <lineage>
        <taxon>Bacteria</taxon>
        <taxon>Bacillati</taxon>
        <taxon>Bacillota</taxon>
        <taxon>Clostridia</taxon>
        <taxon>Eubacteriales</taxon>
        <taxon>Clostridiaceae</taxon>
        <taxon>Clostridium</taxon>
    </lineage>
</organism>
<name>A0ABT4DD29_9CLOT</name>
<evidence type="ECO:0000313" key="2">
    <source>
        <dbReference type="Proteomes" id="UP001144612"/>
    </source>
</evidence>
<reference evidence="1" key="1">
    <citation type="submission" date="2022-12" db="EMBL/GenBank/DDBJ databases">
        <title>Clostridium sp. nov., isolated from industrial wastewater.</title>
        <authorList>
            <person name="Jiayan W."/>
        </authorList>
    </citation>
    <scope>NUCLEOTIDE SEQUENCE</scope>
    <source>
        <strain evidence="1">ZC22-4</strain>
    </source>
</reference>
<comment type="caution">
    <text evidence="1">The sequence shown here is derived from an EMBL/GenBank/DDBJ whole genome shotgun (WGS) entry which is preliminary data.</text>
</comment>